<feature type="region of interest" description="Disordered" evidence="3">
    <location>
        <begin position="1"/>
        <end position="53"/>
    </location>
</feature>
<accession>A0AAN7H7I2</accession>
<dbReference type="GO" id="GO:0016020">
    <property type="term" value="C:membrane"/>
    <property type="evidence" value="ECO:0007669"/>
    <property type="project" value="UniProtKB-SubCell"/>
</dbReference>
<protein>
    <submittedName>
        <fullName evidence="6">Major facilitator superfamily domain-containing protein</fullName>
    </submittedName>
</protein>
<evidence type="ECO:0000259" key="5">
    <source>
        <dbReference type="PROSITE" id="PS50850"/>
    </source>
</evidence>
<feature type="transmembrane region" description="Helical" evidence="4">
    <location>
        <begin position="101"/>
        <end position="120"/>
    </location>
</feature>
<proteinExistence type="inferred from homology"/>
<feature type="transmembrane region" description="Helical" evidence="4">
    <location>
        <begin position="328"/>
        <end position="347"/>
    </location>
</feature>
<keyword evidence="7" id="KW-1185">Reference proteome</keyword>
<dbReference type="InterPro" id="IPR036259">
    <property type="entry name" value="MFS_trans_sf"/>
</dbReference>
<dbReference type="SUPFAM" id="SSF103473">
    <property type="entry name" value="MFS general substrate transporter"/>
    <property type="match status" value="1"/>
</dbReference>
<reference evidence="6" key="2">
    <citation type="submission" date="2023-05" db="EMBL/GenBank/DDBJ databases">
        <authorList>
            <consortium name="Lawrence Berkeley National Laboratory"/>
            <person name="Steindorff A."/>
            <person name="Hensen N."/>
            <person name="Bonometti L."/>
            <person name="Westerberg I."/>
            <person name="Brannstrom I.O."/>
            <person name="Guillou S."/>
            <person name="Cros-Aarteil S."/>
            <person name="Calhoun S."/>
            <person name="Haridas S."/>
            <person name="Kuo A."/>
            <person name="Mondo S."/>
            <person name="Pangilinan J."/>
            <person name="Riley R."/>
            <person name="Labutti K."/>
            <person name="Andreopoulos B."/>
            <person name="Lipzen A."/>
            <person name="Chen C."/>
            <person name="Yanf M."/>
            <person name="Daum C."/>
            <person name="Ng V."/>
            <person name="Clum A."/>
            <person name="Ohm R."/>
            <person name="Martin F."/>
            <person name="Silar P."/>
            <person name="Natvig D."/>
            <person name="Lalanne C."/>
            <person name="Gautier V."/>
            <person name="Ament-Velasquez S.L."/>
            <person name="Kruys A."/>
            <person name="Hutchinson M.I."/>
            <person name="Powell A.J."/>
            <person name="Barry K."/>
            <person name="Miller A.N."/>
            <person name="Grigoriev I.V."/>
            <person name="Debuchy R."/>
            <person name="Gladieux P."/>
            <person name="Thoren M.H."/>
            <person name="Johannesson H."/>
        </authorList>
    </citation>
    <scope>NUCLEOTIDE SEQUENCE</scope>
    <source>
        <strain evidence="6">CBS 990.96</strain>
    </source>
</reference>
<feature type="transmembrane region" description="Helical" evidence="4">
    <location>
        <begin position="219"/>
        <end position="239"/>
    </location>
</feature>
<dbReference type="GO" id="GO:0022857">
    <property type="term" value="F:transmembrane transporter activity"/>
    <property type="evidence" value="ECO:0007669"/>
    <property type="project" value="InterPro"/>
</dbReference>
<evidence type="ECO:0000256" key="4">
    <source>
        <dbReference type="SAM" id="Phobius"/>
    </source>
</evidence>
<reference evidence="6" key="1">
    <citation type="journal article" date="2023" name="Mol. Phylogenet. Evol.">
        <title>Genome-scale phylogeny and comparative genomics of the fungal order Sordariales.</title>
        <authorList>
            <person name="Hensen N."/>
            <person name="Bonometti L."/>
            <person name="Westerberg I."/>
            <person name="Brannstrom I.O."/>
            <person name="Guillou S."/>
            <person name="Cros-Aarteil S."/>
            <person name="Calhoun S."/>
            <person name="Haridas S."/>
            <person name="Kuo A."/>
            <person name="Mondo S."/>
            <person name="Pangilinan J."/>
            <person name="Riley R."/>
            <person name="LaButti K."/>
            <person name="Andreopoulos B."/>
            <person name="Lipzen A."/>
            <person name="Chen C."/>
            <person name="Yan M."/>
            <person name="Daum C."/>
            <person name="Ng V."/>
            <person name="Clum A."/>
            <person name="Steindorff A."/>
            <person name="Ohm R.A."/>
            <person name="Martin F."/>
            <person name="Silar P."/>
            <person name="Natvig D.O."/>
            <person name="Lalanne C."/>
            <person name="Gautier V."/>
            <person name="Ament-Velasquez S.L."/>
            <person name="Kruys A."/>
            <person name="Hutchinson M.I."/>
            <person name="Powell A.J."/>
            <person name="Barry K."/>
            <person name="Miller A.N."/>
            <person name="Grigoriev I.V."/>
            <person name="Debuchy R."/>
            <person name="Gladieux P."/>
            <person name="Hiltunen Thoren M."/>
            <person name="Johannesson H."/>
        </authorList>
    </citation>
    <scope>NUCLEOTIDE SEQUENCE</scope>
    <source>
        <strain evidence="6">CBS 990.96</strain>
    </source>
</reference>
<dbReference type="PROSITE" id="PS50850">
    <property type="entry name" value="MFS"/>
    <property type="match status" value="1"/>
</dbReference>
<feature type="transmembrane region" description="Helical" evidence="4">
    <location>
        <begin position="260"/>
        <end position="286"/>
    </location>
</feature>
<evidence type="ECO:0000256" key="1">
    <source>
        <dbReference type="ARBA" id="ARBA00004141"/>
    </source>
</evidence>
<dbReference type="InterPro" id="IPR020846">
    <property type="entry name" value="MFS_dom"/>
</dbReference>
<gene>
    <name evidence="6" type="ORF">QBC38DRAFT_466976</name>
</gene>
<dbReference type="AlphaFoldDB" id="A0AAN7H7I2"/>
<dbReference type="PANTHER" id="PTHR11360">
    <property type="entry name" value="MONOCARBOXYLATE TRANSPORTER"/>
    <property type="match status" value="1"/>
</dbReference>
<sequence length="453" mass="48817">MEKDFKSDSNSDSDRADGEISLDIPPPDRPITTKPDNQELIPASSEKKSPGPVPDGGLQAWLQVLGSTAILVNTWGLINTFGVFQAYYETDLLKSHSSSEISWIGSCQGALLFLVGVFAGPLYDRGYFRHLLIVGMFLIVFGQFMTSLCTKYWQVLLAQGFTMGIGMGMTFLPSAAIMSQYFDRHRALALGISSAGSPVAGSIFPIIFSRLQESIGFGWATRVIAFILLATSAVPIAFMKTRVPPSGKGRAVLDFTVVKDAPYVLFVTAGFFAFLTLYVPFFYITLYATSRRITDEGFAPYLVTLLNAGSIAGRLVPNALADKFGSLNLMICCMIGSFALNFGWLGVTNLAGAVVYVLLYGAFSGGVVSLTPSVFVTLAPDVSQIGTRMGMGFLVSGVAILCGTPIGGAILGDEKNPRWTETRLYCAVGLTVATGFYVGSRYLLFREKGTWKA</sequence>
<feature type="transmembrane region" description="Helical" evidence="4">
    <location>
        <begin position="187"/>
        <end position="207"/>
    </location>
</feature>
<feature type="domain" description="Major facilitator superfamily (MFS) profile" evidence="5">
    <location>
        <begin position="262"/>
        <end position="453"/>
    </location>
</feature>
<name>A0AAN7H7I2_9PEZI</name>
<keyword evidence="4" id="KW-1133">Transmembrane helix</keyword>
<dbReference type="CDD" id="cd17352">
    <property type="entry name" value="MFS_MCT_SLC16"/>
    <property type="match status" value="1"/>
</dbReference>
<feature type="transmembrane region" description="Helical" evidence="4">
    <location>
        <begin position="391"/>
        <end position="410"/>
    </location>
</feature>
<comment type="subcellular location">
    <subcellularLocation>
        <location evidence="1">Membrane</location>
        <topology evidence="1">Multi-pass membrane protein</topology>
    </subcellularLocation>
</comment>
<evidence type="ECO:0000256" key="2">
    <source>
        <dbReference type="ARBA" id="ARBA00006727"/>
    </source>
</evidence>
<feature type="compositionally biased region" description="Basic and acidic residues" evidence="3">
    <location>
        <begin position="1"/>
        <end position="18"/>
    </location>
</feature>
<dbReference type="PANTHER" id="PTHR11360:SF234">
    <property type="entry name" value="MFS-TYPE TRANSPORTER DBAD-RELATED"/>
    <property type="match status" value="1"/>
</dbReference>
<feature type="transmembrane region" description="Helical" evidence="4">
    <location>
        <begin position="353"/>
        <end position="379"/>
    </location>
</feature>
<evidence type="ECO:0000313" key="7">
    <source>
        <dbReference type="Proteomes" id="UP001301958"/>
    </source>
</evidence>
<dbReference type="InterPro" id="IPR011701">
    <property type="entry name" value="MFS"/>
</dbReference>
<keyword evidence="4" id="KW-0812">Transmembrane</keyword>
<dbReference type="EMBL" id="MU865294">
    <property type="protein sequence ID" value="KAK4231154.1"/>
    <property type="molecule type" value="Genomic_DNA"/>
</dbReference>
<comment type="caution">
    <text evidence="6">The sequence shown here is derived from an EMBL/GenBank/DDBJ whole genome shotgun (WGS) entry which is preliminary data.</text>
</comment>
<evidence type="ECO:0000256" key="3">
    <source>
        <dbReference type="SAM" id="MobiDB-lite"/>
    </source>
</evidence>
<organism evidence="6 7">
    <name type="scientific">Podospora fimiseda</name>
    <dbReference type="NCBI Taxonomy" id="252190"/>
    <lineage>
        <taxon>Eukaryota</taxon>
        <taxon>Fungi</taxon>
        <taxon>Dikarya</taxon>
        <taxon>Ascomycota</taxon>
        <taxon>Pezizomycotina</taxon>
        <taxon>Sordariomycetes</taxon>
        <taxon>Sordariomycetidae</taxon>
        <taxon>Sordariales</taxon>
        <taxon>Podosporaceae</taxon>
        <taxon>Podospora</taxon>
    </lineage>
</organism>
<feature type="transmembrane region" description="Helical" evidence="4">
    <location>
        <begin position="298"/>
        <end position="316"/>
    </location>
</feature>
<comment type="similarity">
    <text evidence="2">Belongs to the major facilitator superfamily. Monocarboxylate porter (TC 2.A.1.13) family.</text>
</comment>
<feature type="transmembrane region" description="Helical" evidence="4">
    <location>
        <begin position="127"/>
        <end position="146"/>
    </location>
</feature>
<keyword evidence="4" id="KW-0472">Membrane</keyword>
<feature type="transmembrane region" description="Helical" evidence="4">
    <location>
        <begin position="152"/>
        <end position="175"/>
    </location>
</feature>
<dbReference type="Proteomes" id="UP001301958">
    <property type="component" value="Unassembled WGS sequence"/>
</dbReference>
<feature type="transmembrane region" description="Helical" evidence="4">
    <location>
        <begin position="422"/>
        <end position="444"/>
    </location>
</feature>
<dbReference type="Pfam" id="PF07690">
    <property type="entry name" value="MFS_1"/>
    <property type="match status" value="1"/>
</dbReference>
<dbReference type="Gene3D" id="1.20.1250.20">
    <property type="entry name" value="MFS general substrate transporter like domains"/>
    <property type="match status" value="2"/>
</dbReference>
<evidence type="ECO:0000313" key="6">
    <source>
        <dbReference type="EMBL" id="KAK4231154.1"/>
    </source>
</evidence>
<dbReference type="InterPro" id="IPR050327">
    <property type="entry name" value="Proton-linked_MCT"/>
</dbReference>